<evidence type="ECO:0000313" key="3">
    <source>
        <dbReference type="EMBL" id="MBM3282370.1"/>
    </source>
</evidence>
<accession>A0A8T4C8S6</accession>
<dbReference type="Proteomes" id="UP000774699">
    <property type="component" value="Unassembled WGS sequence"/>
</dbReference>
<proteinExistence type="inferred from homology"/>
<comment type="similarity">
    <text evidence="1">Belongs to the glutaredoxin family.</text>
</comment>
<evidence type="ECO:0000259" key="2">
    <source>
        <dbReference type="Pfam" id="PF13462"/>
    </source>
</evidence>
<comment type="caution">
    <text evidence="3">The sequence shown here is derived from an EMBL/GenBank/DDBJ whole genome shotgun (WGS) entry which is preliminary data.</text>
</comment>
<dbReference type="PROSITE" id="PS51257">
    <property type="entry name" value="PROKAR_LIPOPROTEIN"/>
    <property type="match status" value="1"/>
</dbReference>
<evidence type="ECO:0000313" key="4">
    <source>
        <dbReference type="Proteomes" id="UP000774699"/>
    </source>
</evidence>
<dbReference type="Pfam" id="PF13462">
    <property type="entry name" value="Thioredoxin_4"/>
    <property type="match status" value="1"/>
</dbReference>
<dbReference type="EMBL" id="VGJJ01000027">
    <property type="protein sequence ID" value="MBM3282370.1"/>
    <property type="molecule type" value="Genomic_DNA"/>
</dbReference>
<evidence type="ECO:0000256" key="1">
    <source>
        <dbReference type="ARBA" id="ARBA00007787"/>
    </source>
</evidence>
<gene>
    <name evidence="3" type="ORF">FJY86_03455</name>
</gene>
<dbReference type="AlphaFoldDB" id="A0A8T4C8S6"/>
<name>A0A8T4C8S6_9ARCH</name>
<feature type="domain" description="Thioredoxin-like fold" evidence="2">
    <location>
        <begin position="53"/>
        <end position="93"/>
    </location>
</feature>
<dbReference type="InterPro" id="IPR036249">
    <property type="entry name" value="Thioredoxin-like_sf"/>
</dbReference>
<dbReference type="Gene3D" id="3.40.30.10">
    <property type="entry name" value="Glutaredoxin"/>
    <property type="match status" value="1"/>
</dbReference>
<dbReference type="SUPFAM" id="SSF52833">
    <property type="entry name" value="Thioredoxin-like"/>
    <property type="match status" value="1"/>
</dbReference>
<sequence>MRFLTMSFLFLFLLLVASGCVSNNFKYSSRDTSQIPPSSIRTFQLLPGETSICTEDGKPVIRMFSTTMCPHCRWINETFNGVMEEYVKQGKIVAYHWDADIGNNQFTPEKESTVPESEIAWLQKANPEMSVPTYVFGCKYWRVGNPYENANDLDAEAAEFKAVIEKLLLEVNSTN</sequence>
<dbReference type="InterPro" id="IPR012336">
    <property type="entry name" value="Thioredoxin-like_fold"/>
</dbReference>
<protein>
    <submittedName>
        <fullName evidence="3">Thioredoxin family protein</fullName>
    </submittedName>
</protein>
<reference evidence="3" key="1">
    <citation type="submission" date="2019-03" db="EMBL/GenBank/DDBJ databases">
        <title>Lake Tanganyika Metagenome-Assembled Genomes (MAGs).</title>
        <authorList>
            <person name="Tran P."/>
        </authorList>
    </citation>
    <scope>NUCLEOTIDE SEQUENCE</scope>
    <source>
        <strain evidence="3">M_DeepCast_50m_m2_156</strain>
    </source>
</reference>
<organism evidence="3 4">
    <name type="scientific">Candidatus Iainarchaeum sp</name>
    <dbReference type="NCBI Taxonomy" id="3101447"/>
    <lineage>
        <taxon>Archaea</taxon>
        <taxon>Candidatus Iainarchaeota</taxon>
        <taxon>Candidatus Iainarchaeia</taxon>
        <taxon>Candidatus Iainarchaeales</taxon>
        <taxon>Candidatus Iainarchaeaceae</taxon>
        <taxon>Candidatus Iainarchaeum</taxon>
    </lineage>
</organism>